<evidence type="ECO:0000259" key="1">
    <source>
        <dbReference type="Pfam" id="PF22113"/>
    </source>
</evidence>
<evidence type="ECO:0000313" key="3">
    <source>
        <dbReference type="Proteomes" id="UP001499988"/>
    </source>
</evidence>
<proteinExistence type="predicted"/>
<dbReference type="InterPro" id="IPR054337">
    <property type="entry name" value="Mtrc-MtrF-like_dom_II/IV"/>
</dbReference>
<dbReference type="Pfam" id="PF22113">
    <property type="entry name" value="Mtrc-MtrF_II-IV_dom"/>
    <property type="match status" value="2"/>
</dbReference>
<dbReference type="PROSITE" id="PS51257">
    <property type="entry name" value="PROKAR_LIPOPROTEIN"/>
    <property type="match status" value="1"/>
</dbReference>
<dbReference type="SUPFAM" id="SSF48695">
    <property type="entry name" value="Multiheme cytochromes"/>
    <property type="match status" value="1"/>
</dbReference>
<name>A0ABP9ERK4_9GAMM</name>
<feature type="domain" description="Outer membrane cytochrome MtrC/MtrF-like" evidence="1">
    <location>
        <begin position="556"/>
        <end position="725"/>
    </location>
</feature>
<keyword evidence="3" id="KW-1185">Reference proteome</keyword>
<accession>A0ABP9ERK4</accession>
<protein>
    <submittedName>
        <fullName evidence="2">Decaheme c-type cytochrome OmcA</fullName>
    </submittedName>
</protein>
<dbReference type="EMBL" id="BAABJZ010000015">
    <property type="protein sequence ID" value="GAA4879238.1"/>
    <property type="molecule type" value="Genomic_DNA"/>
</dbReference>
<evidence type="ECO:0000313" key="2">
    <source>
        <dbReference type="EMBL" id="GAA4879238.1"/>
    </source>
</evidence>
<organism evidence="2 3">
    <name type="scientific">Ferrimonas pelagia</name>
    <dbReference type="NCBI Taxonomy" id="1177826"/>
    <lineage>
        <taxon>Bacteria</taxon>
        <taxon>Pseudomonadati</taxon>
        <taxon>Pseudomonadota</taxon>
        <taxon>Gammaproteobacteria</taxon>
        <taxon>Alteromonadales</taxon>
        <taxon>Ferrimonadaceae</taxon>
        <taxon>Ferrimonas</taxon>
    </lineage>
</organism>
<dbReference type="Gene3D" id="1.10.1130.10">
    <property type="entry name" value="Flavocytochrome C3, Chain A"/>
    <property type="match status" value="1"/>
</dbReference>
<sequence>MIVKNNNWKVLATAAAVSAMLAGCSDGKDGSDGIDGAPGDITIDITRASAINSTFGAVAYDSASNVLSAEFSLSDNLGVAISGVQMSDISTQKFGRIGVVSELPEDPDAPENEKDVDREIWLSYHNQADTNKGRISACSDDNCTLEATDVAGTYVLTINDAITAEADREDNILYFDYDATQPHGLMLRIKGADFNTYHNHYFTETSAVERPKTVVTDETCQACHKPEQEEGTYRFASNSHYGLELETCIHCHTDYSQSSSTTATGDWSIKGLVHHIHTTRTTADFQDVAKFDNVIWQGDKGAIDDGLYPQSAANCNACHTPAFGDETVADDSGLTVHALDWFKDVDNTCIDCHDYHKPADNCIACHNDDVRHSGEDPTRNGIGGASRHFAGLNLANHSQARAIEAGKLIEVSYNGIEVIGNEIVGNVELSYLGEPVSLDQLSSTTVYLNAISNEAPDMFVNYRVQTPLVEIQGEAGQFTFNAIDSEDKTDVAKLAALLNDNHTLAISTYVNACFGNKKDALQVCTDSSVQSPNVHLVEYFNLQGEDVVERVSAANYESCLACHNEDMAVRSGGSLHYRNGDLASCAQCHEGDTDYNALSVRIHGTFGKAHGQPMIDGNRERDFFSSQQCTACHLEGDYELSNARQSVIRWDREKNSDNNFSSPQAGVCASCHTNADLFGESQAETAANHIAKEGGVIGAETYEEAADANETCMVCHTGNNIRKNHKF</sequence>
<dbReference type="Gene3D" id="1.10.720.180">
    <property type="match status" value="1"/>
</dbReference>
<dbReference type="Proteomes" id="UP001499988">
    <property type="component" value="Unassembled WGS sequence"/>
</dbReference>
<dbReference type="InterPro" id="IPR036280">
    <property type="entry name" value="Multihaem_cyt_sf"/>
</dbReference>
<dbReference type="RefSeq" id="WP_345334271.1">
    <property type="nucleotide sequence ID" value="NZ_BAABJZ010000015.1"/>
</dbReference>
<feature type="domain" description="Outer membrane cytochrome MtrC/MtrF-like" evidence="1">
    <location>
        <begin position="212"/>
        <end position="368"/>
    </location>
</feature>
<comment type="caution">
    <text evidence="2">The sequence shown here is derived from an EMBL/GenBank/DDBJ whole genome shotgun (WGS) entry which is preliminary data.</text>
</comment>
<gene>
    <name evidence="2" type="primary">omcA</name>
    <name evidence="2" type="ORF">GCM10023333_11370</name>
</gene>
<reference evidence="3" key="1">
    <citation type="journal article" date="2019" name="Int. J. Syst. Evol. Microbiol.">
        <title>The Global Catalogue of Microorganisms (GCM) 10K type strain sequencing project: providing services to taxonomists for standard genome sequencing and annotation.</title>
        <authorList>
            <consortium name="The Broad Institute Genomics Platform"/>
            <consortium name="The Broad Institute Genome Sequencing Center for Infectious Disease"/>
            <person name="Wu L."/>
            <person name="Ma J."/>
        </authorList>
    </citation>
    <scope>NUCLEOTIDE SEQUENCE [LARGE SCALE GENOMIC DNA]</scope>
    <source>
        <strain evidence="3">JCM 18401</strain>
    </source>
</reference>